<dbReference type="Pfam" id="PF04542">
    <property type="entry name" value="Sigma70_r2"/>
    <property type="match status" value="1"/>
</dbReference>
<comment type="function">
    <text evidence="6">Sigma factors are initiation factors that promote the attachment of RNA polymerase to specific initiation sites and are then released.</text>
</comment>
<gene>
    <name evidence="9" type="ORF">UX85_C0003G0156</name>
</gene>
<dbReference type="InterPro" id="IPR007627">
    <property type="entry name" value="RNA_pol_sigma70_r2"/>
</dbReference>
<dbReference type="InterPro" id="IPR050239">
    <property type="entry name" value="Sigma-70_RNA_pol_init_factors"/>
</dbReference>
<comment type="similarity">
    <text evidence="1 6">Belongs to the sigma-70 factor family.</text>
</comment>
<dbReference type="InterPro" id="IPR007127">
    <property type="entry name" value="RNA_pol_sigma_70_r1_1"/>
</dbReference>
<dbReference type="SUPFAM" id="SSF88659">
    <property type="entry name" value="Sigma3 and sigma4 domains of RNA polymerase sigma factors"/>
    <property type="match status" value="2"/>
</dbReference>
<feature type="domain" description="RNA polymerase sigma-70" evidence="8">
    <location>
        <begin position="371"/>
        <end position="397"/>
    </location>
</feature>
<keyword evidence="5 6" id="KW-0804">Transcription</keyword>
<dbReference type="GO" id="GO:0016987">
    <property type="term" value="F:sigma factor activity"/>
    <property type="evidence" value="ECO:0007669"/>
    <property type="project" value="UniProtKB-KW"/>
</dbReference>
<dbReference type="Pfam" id="PF04539">
    <property type="entry name" value="Sigma70_r3"/>
    <property type="match status" value="1"/>
</dbReference>
<dbReference type="PANTHER" id="PTHR30603:SF60">
    <property type="entry name" value="RNA POLYMERASE SIGMA FACTOR RPOD"/>
    <property type="match status" value="1"/>
</dbReference>
<dbReference type="GO" id="GO:0006352">
    <property type="term" value="P:DNA-templated transcription initiation"/>
    <property type="evidence" value="ECO:0007669"/>
    <property type="project" value="InterPro"/>
</dbReference>
<dbReference type="Gene3D" id="1.10.220.120">
    <property type="entry name" value="Sigma-70 factor, region 1.1"/>
    <property type="match status" value="1"/>
</dbReference>
<dbReference type="InterPro" id="IPR009042">
    <property type="entry name" value="RNA_pol_sigma70_r1_2"/>
</dbReference>
<dbReference type="NCBIfam" id="TIGR02937">
    <property type="entry name" value="sigma70-ECF"/>
    <property type="match status" value="1"/>
</dbReference>
<evidence type="ECO:0000256" key="5">
    <source>
        <dbReference type="ARBA" id="ARBA00023163"/>
    </source>
</evidence>
<feature type="domain" description="RNA polymerase sigma-70" evidence="7">
    <location>
        <begin position="193"/>
        <end position="206"/>
    </location>
</feature>
<reference evidence="9 10" key="1">
    <citation type="journal article" date="2015" name="Nature">
        <title>rRNA introns, odd ribosomes, and small enigmatic genomes across a large radiation of phyla.</title>
        <authorList>
            <person name="Brown C.T."/>
            <person name="Hug L.A."/>
            <person name="Thomas B.C."/>
            <person name="Sharon I."/>
            <person name="Castelle C.J."/>
            <person name="Singh A."/>
            <person name="Wilkins M.J."/>
            <person name="Williams K.H."/>
            <person name="Banfield J.F."/>
        </authorList>
    </citation>
    <scope>NUCLEOTIDE SEQUENCE [LARGE SCALE GENOMIC DNA]</scope>
</reference>
<evidence type="ECO:0000259" key="8">
    <source>
        <dbReference type="PROSITE" id="PS00716"/>
    </source>
</evidence>
<keyword evidence="4 6" id="KW-0238">DNA-binding</keyword>
<evidence type="ECO:0000256" key="4">
    <source>
        <dbReference type="ARBA" id="ARBA00023125"/>
    </source>
</evidence>
<protein>
    <recommendedName>
        <fullName evidence="6">RNA polymerase sigma factor</fullName>
    </recommendedName>
</protein>
<dbReference type="GO" id="GO:0003677">
    <property type="term" value="F:DNA binding"/>
    <property type="evidence" value="ECO:0007669"/>
    <property type="project" value="UniProtKB-KW"/>
</dbReference>
<dbReference type="SUPFAM" id="SSF88946">
    <property type="entry name" value="Sigma2 domain of RNA polymerase sigma factors"/>
    <property type="match status" value="1"/>
</dbReference>
<organism evidence="9 10">
    <name type="scientific">Candidatus Beckwithbacteria bacterium GW2011_GWB1_47_15</name>
    <dbReference type="NCBI Taxonomy" id="1618371"/>
    <lineage>
        <taxon>Bacteria</taxon>
        <taxon>Candidatus Beckwithiibacteriota</taxon>
    </lineage>
</organism>
<dbReference type="InterPro" id="IPR013325">
    <property type="entry name" value="RNA_pol_sigma_r2"/>
</dbReference>
<dbReference type="InterPro" id="IPR007624">
    <property type="entry name" value="RNA_pol_sigma70_r3"/>
</dbReference>
<keyword evidence="3 6" id="KW-0731">Sigma factor</keyword>
<dbReference type="PATRIC" id="fig|1618371.3.peg.545"/>
<dbReference type="CDD" id="cd06171">
    <property type="entry name" value="Sigma70_r4"/>
    <property type="match status" value="1"/>
</dbReference>
<dbReference type="InterPro" id="IPR000943">
    <property type="entry name" value="RNA_pol_sigma70"/>
</dbReference>
<dbReference type="InterPro" id="IPR042189">
    <property type="entry name" value="RNA_pol_sigma_70_r1_1_sf"/>
</dbReference>
<dbReference type="Pfam" id="PF00140">
    <property type="entry name" value="Sigma70_r1_2"/>
    <property type="match status" value="1"/>
</dbReference>
<dbReference type="EMBL" id="LCNT01000003">
    <property type="protein sequence ID" value="KKU61497.1"/>
    <property type="molecule type" value="Genomic_DNA"/>
</dbReference>
<keyword evidence="2 6" id="KW-0805">Transcription regulation</keyword>
<dbReference type="InterPro" id="IPR013324">
    <property type="entry name" value="RNA_pol_sigma_r3/r4-like"/>
</dbReference>
<evidence type="ECO:0000256" key="1">
    <source>
        <dbReference type="ARBA" id="ARBA00007788"/>
    </source>
</evidence>
<dbReference type="Gene3D" id="1.10.601.10">
    <property type="entry name" value="RNA Polymerase Primary Sigma Factor"/>
    <property type="match status" value="2"/>
</dbReference>
<dbReference type="PRINTS" id="PR00046">
    <property type="entry name" value="SIGMA70FCT"/>
</dbReference>
<evidence type="ECO:0000313" key="10">
    <source>
        <dbReference type="Proteomes" id="UP000033860"/>
    </source>
</evidence>
<dbReference type="InterPro" id="IPR036388">
    <property type="entry name" value="WH-like_DNA-bd_sf"/>
</dbReference>
<dbReference type="InterPro" id="IPR014284">
    <property type="entry name" value="RNA_pol_sigma-70_dom"/>
</dbReference>
<evidence type="ECO:0000313" key="9">
    <source>
        <dbReference type="EMBL" id="KKU61497.1"/>
    </source>
</evidence>
<evidence type="ECO:0000259" key="7">
    <source>
        <dbReference type="PROSITE" id="PS00715"/>
    </source>
</evidence>
<accession>A0A0G1RWH9</accession>
<sequence>MMAEMENKPVSQELGAEGGANLTPLESLIEIGREGGLVTFNDVLSFFPDVDEPGDFDRVLDSLQTAGILVVEEEVESEPTDEDLADNELTRLSSGTDLKHLNSDDIVGTYLREVSRVPLLTGKEEVNLAKRIEKGRQAREEVAEGDYEAEELGRFREIIDSGDEAFKHLVAANGRLVVSVAKKYMGRGVPIEDLIQEGNIGLIRAAKKFDYRRGHKFSTYATWWIRQAITRGIADQGRTIRVPVHMGDSINKMLKVQHQLVQKLGREPTNEEVAAELDKTKTSKAPITASKVKMMKQVARRPLSLEQPTGDVEDDSVLGDFVEDKTELPPDETAANNLLNEHLAEVMADLPPREQRVLELRYGLADGMAYTLEEVGRKMGVTRERVRQIEAQALSRMRHPMVRKRLREYLSEDTFEYFKKPSLERARASRENIFKTGSFDSYYLSLSGRKNPMVVSSLDRLGGISLSEINKTLLGFLNFERRVLKKALGIELERGFVYSVPGIMKETGLSRYAIEGIISRGLAEIMARYKG</sequence>
<dbReference type="Pfam" id="PF03979">
    <property type="entry name" value="Sigma70_r1_1"/>
    <property type="match status" value="1"/>
</dbReference>
<dbReference type="AlphaFoldDB" id="A0A0G1RWH9"/>
<dbReference type="Pfam" id="PF04545">
    <property type="entry name" value="Sigma70_r4"/>
    <property type="match status" value="1"/>
</dbReference>
<dbReference type="Gene3D" id="1.10.10.10">
    <property type="entry name" value="Winged helix-like DNA-binding domain superfamily/Winged helix DNA-binding domain"/>
    <property type="match status" value="2"/>
</dbReference>
<evidence type="ECO:0000256" key="3">
    <source>
        <dbReference type="ARBA" id="ARBA00023082"/>
    </source>
</evidence>
<dbReference type="PROSITE" id="PS00716">
    <property type="entry name" value="SIGMA70_2"/>
    <property type="match status" value="1"/>
</dbReference>
<dbReference type="InterPro" id="IPR007630">
    <property type="entry name" value="RNA_pol_sigma70_r4"/>
</dbReference>
<evidence type="ECO:0000256" key="2">
    <source>
        <dbReference type="ARBA" id="ARBA00023015"/>
    </source>
</evidence>
<evidence type="ECO:0000256" key="6">
    <source>
        <dbReference type="RuleBase" id="RU362124"/>
    </source>
</evidence>
<dbReference type="PROSITE" id="PS00715">
    <property type="entry name" value="SIGMA70_1"/>
    <property type="match status" value="1"/>
</dbReference>
<dbReference type="Proteomes" id="UP000033860">
    <property type="component" value="Unassembled WGS sequence"/>
</dbReference>
<name>A0A0G1RWH9_9BACT</name>
<dbReference type="PANTHER" id="PTHR30603">
    <property type="entry name" value="RNA POLYMERASE SIGMA FACTOR RPO"/>
    <property type="match status" value="1"/>
</dbReference>
<comment type="caution">
    <text evidence="9">The sequence shown here is derived from an EMBL/GenBank/DDBJ whole genome shotgun (WGS) entry which is preliminary data.</text>
</comment>
<proteinExistence type="inferred from homology"/>